<dbReference type="Gene3D" id="3.40.50.720">
    <property type="entry name" value="NAD(P)-binding Rossmann-like Domain"/>
    <property type="match status" value="1"/>
</dbReference>
<name>A0A6C2YST2_9BACT</name>
<dbReference type="Pfam" id="PF01408">
    <property type="entry name" value="GFO_IDH_MocA"/>
    <property type="match status" value="1"/>
</dbReference>
<evidence type="ECO:0000313" key="2">
    <source>
        <dbReference type="EMBL" id="VIP04005.1"/>
    </source>
</evidence>
<organism evidence="2">
    <name type="scientific">Tuwongella immobilis</name>
    <dbReference type="NCBI Taxonomy" id="692036"/>
    <lineage>
        <taxon>Bacteria</taxon>
        <taxon>Pseudomonadati</taxon>
        <taxon>Planctomycetota</taxon>
        <taxon>Planctomycetia</taxon>
        <taxon>Gemmatales</taxon>
        <taxon>Gemmataceae</taxon>
        <taxon>Tuwongella</taxon>
    </lineage>
</organism>
<evidence type="ECO:0000259" key="1">
    <source>
        <dbReference type="Pfam" id="PF01408"/>
    </source>
</evidence>
<dbReference type="EMBL" id="LR593887">
    <property type="protein sequence ID" value="VTS05377.1"/>
    <property type="molecule type" value="Genomic_DNA"/>
</dbReference>
<gene>
    <name evidence="2" type="ORF">GMBLW1_51880</name>
</gene>
<dbReference type="GO" id="GO:0000166">
    <property type="term" value="F:nucleotide binding"/>
    <property type="evidence" value="ECO:0007669"/>
    <property type="project" value="InterPro"/>
</dbReference>
<protein>
    <recommendedName>
        <fullName evidence="1">Gfo/Idh/MocA-like oxidoreductase N-terminal domain-containing protein</fullName>
    </recommendedName>
</protein>
<reference evidence="2" key="1">
    <citation type="submission" date="2019-04" db="EMBL/GenBank/DDBJ databases">
        <authorList>
            <consortium name="Science for Life Laboratories"/>
        </authorList>
    </citation>
    <scope>NUCLEOTIDE SEQUENCE</scope>
    <source>
        <strain evidence="2">MBLW1</strain>
    </source>
</reference>
<dbReference type="EMBL" id="LR586016">
    <property type="protein sequence ID" value="VIP04005.1"/>
    <property type="molecule type" value="Genomic_DNA"/>
</dbReference>
<dbReference type="InterPro" id="IPR000683">
    <property type="entry name" value="Gfo/Idh/MocA-like_OxRdtase_N"/>
</dbReference>
<dbReference type="PANTHER" id="PTHR43377:SF1">
    <property type="entry name" value="BILIVERDIN REDUCTASE A"/>
    <property type="match status" value="1"/>
</dbReference>
<dbReference type="KEGG" id="tim:GMBLW1_51880"/>
<dbReference type="InParanoid" id="A0A6C2YST2"/>
<keyword evidence="3" id="KW-1185">Reference proteome</keyword>
<feature type="domain" description="Gfo/Idh/MocA-like oxidoreductase N-terminal" evidence="1">
    <location>
        <begin position="3"/>
        <end position="134"/>
    </location>
</feature>
<dbReference type="SUPFAM" id="SSF55347">
    <property type="entry name" value="Glyceraldehyde-3-phosphate dehydrogenase-like, C-terminal domain"/>
    <property type="match status" value="1"/>
</dbReference>
<evidence type="ECO:0000313" key="3">
    <source>
        <dbReference type="Proteomes" id="UP000464378"/>
    </source>
</evidence>
<accession>A0A6C2YST2</accession>
<dbReference type="PANTHER" id="PTHR43377">
    <property type="entry name" value="BILIVERDIN REDUCTASE A"/>
    <property type="match status" value="1"/>
</dbReference>
<proteinExistence type="predicted"/>
<dbReference type="InterPro" id="IPR051450">
    <property type="entry name" value="Gfo/Idh/MocA_Oxidoreductases"/>
</dbReference>
<dbReference type="SUPFAM" id="SSF51735">
    <property type="entry name" value="NAD(P)-binding Rossmann-fold domains"/>
    <property type="match status" value="1"/>
</dbReference>
<dbReference type="Proteomes" id="UP000464378">
    <property type="component" value="Chromosome"/>
</dbReference>
<dbReference type="InterPro" id="IPR036291">
    <property type="entry name" value="NAD(P)-bd_dom_sf"/>
</dbReference>
<dbReference type="AlphaFoldDB" id="A0A6C2YST2"/>
<dbReference type="Gene3D" id="3.30.360.10">
    <property type="entry name" value="Dihydrodipicolinate Reductase, domain 2"/>
    <property type="match status" value="1"/>
</dbReference>
<sequence length="340" mass="35834">MVKIGLVGVGFMGWIHYLAAQKLTGASLVAFASRDATKRAGDWRGIRGNFGPPGEQIDVAGLKTFATLEELLADPEIDLVDCCNPTGAHPETAIAALRAGKHVLVEKAIALDVADADRMLDAAKQAGKLLMVAHVLPYFPEFRFAVETVQSGKYGKLIAANFKRVISQPDWSAAHADAAATGGPSVDLHIHDTHFIGLLCGVPKAVFATGIPNGPIISHVNTTYIYGDHGPSVACSSGALAMKAREFVHGYEIYLERATLTFESGVQPLTVLHADGSRDVPALGDGDPVGAFTAELQAAVDGVRTGQMPPLLSGQLARDALSLCHLENQAVRTGQIVPFA</sequence>